<protein>
    <submittedName>
        <fullName evidence="1">Uncharacterized protein</fullName>
    </submittedName>
</protein>
<name>A0A8S5MTM2_9VIRU</name>
<accession>A0A8S5MTM2</accession>
<sequence length="55" mass="6494">MMKIELYDRVLLKDGRKASIVEIYKTDEYFIADIDTEDGTITEDLRVEQIEKVLK</sequence>
<reference evidence="1" key="1">
    <citation type="journal article" date="2021" name="Proc. Natl. Acad. Sci. U.S.A.">
        <title>A Catalog of Tens of Thousands of Viruses from Human Metagenomes Reveals Hidden Associations with Chronic Diseases.</title>
        <authorList>
            <person name="Tisza M.J."/>
            <person name="Buck C.B."/>
        </authorList>
    </citation>
    <scope>NUCLEOTIDE SEQUENCE</scope>
    <source>
        <strain evidence="1">Ctzmw3</strain>
    </source>
</reference>
<dbReference type="EMBL" id="BK014982">
    <property type="protein sequence ID" value="DAD85423.1"/>
    <property type="molecule type" value="Genomic_DNA"/>
</dbReference>
<organism evidence="1">
    <name type="scientific">virus sp. ctzmw3</name>
    <dbReference type="NCBI Taxonomy" id="2826819"/>
    <lineage>
        <taxon>Viruses</taxon>
    </lineage>
</organism>
<evidence type="ECO:0000313" key="1">
    <source>
        <dbReference type="EMBL" id="DAD85423.1"/>
    </source>
</evidence>
<proteinExistence type="predicted"/>